<proteinExistence type="predicted"/>
<evidence type="ECO:0000313" key="2">
    <source>
        <dbReference type="EMBL" id="POZ52119.1"/>
    </source>
</evidence>
<accession>A0A1Z4BWN8</accession>
<gene>
    <name evidence="2" type="ORF">AADEFJLK_02341</name>
    <name evidence="1" type="ORF">CEK71_06295</name>
</gene>
<dbReference type="InterPro" id="IPR029052">
    <property type="entry name" value="Metallo-depent_PP-like"/>
</dbReference>
<dbReference type="EMBL" id="CP022129">
    <property type="protein sequence ID" value="ASF45714.1"/>
    <property type="molecule type" value="Genomic_DNA"/>
</dbReference>
<dbReference type="EMBL" id="PGFZ01000004">
    <property type="protein sequence ID" value="POZ52119.1"/>
    <property type="molecule type" value="Genomic_DNA"/>
</dbReference>
<dbReference type="KEGG" id="mpsy:CEK71_06295"/>
<dbReference type="OrthoDB" id="5557466at2"/>
<evidence type="ECO:0000313" key="4">
    <source>
        <dbReference type="Proteomes" id="UP000237423"/>
    </source>
</evidence>
<keyword evidence="3" id="KW-1185">Reference proteome</keyword>
<dbReference type="Proteomes" id="UP000237423">
    <property type="component" value="Unassembled WGS sequence"/>
</dbReference>
<reference evidence="2 4" key="2">
    <citation type="submission" date="2017-11" db="EMBL/GenBank/DDBJ databases">
        <title>Draft Genome Sequence of Methylobacter psychrotolerans Sph1T, an Obligate Methanotroph from Low-Temperature Environments.</title>
        <authorList>
            <person name="Oshkin I.Y."/>
            <person name="Miroshnikov K."/>
            <person name="Belova S.E."/>
            <person name="Korzhenkov A."/>
            <person name="Toshchakov S.V."/>
            <person name="Dedysh S.N."/>
        </authorList>
    </citation>
    <scope>NUCLEOTIDE SEQUENCE [LARGE SCALE GENOMIC DNA]</scope>
    <source>
        <strain evidence="2 4">Sph1</strain>
    </source>
</reference>
<protein>
    <recommendedName>
        <fullName evidence="5">Calcineurin-like phosphoesterase domain-containing protein</fullName>
    </recommendedName>
</protein>
<dbReference type="SUPFAM" id="SSF56300">
    <property type="entry name" value="Metallo-dependent phosphatases"/>
    <property type="match status" value="1"/>
</dbReference>
<evidence type="ECO:0000313" key="1">
    <source>
        <dbReference type="EMBL" id="ASF45714.1"/>
    </source>
</evidence>
<evidence type="ECO:0008006" key="5">
    <source>
        <dbReference type="Google" id="ProtNLM"/>
    </source>
</evidence>
<dbReference type="AlphaFoldDB" id="A0A1Z4BWN8"/>
<dbReference type="Proteomes" id="UP000197019">
    <property type="component" value="Chromosome"/>
</dbReference>
<reference evidence="1 3" key="1">
    <citation type="submission" date="2017-06" db="EMBL/GenBank/DDBJ databases">
        <title>Genome Sequencing of the methanotroph Methylovulum psychrotolerants str. HV10-M2 isolated from a high-altitude environment.</title>
        <authorList>
            <person name="Mateos-Rivera A."/>
        </authorList>
    </citation>
    <scope>NUCLEOTIDE SEQUENCE [LARGE SCALE GENOMIC DNA]</scope>
    <source>
        <strain evidence="1 3">HV10_M2</strain>
    </source>
</reference>
<sequence length="533" mass="61026">MQAATPENPTPDLYFELITHAKPERANRMCVVVSDLHFTDGTVGFQNLGDYAWEAFYSTILQRCLTYRIHELVLVLDGDIVDMIRSSKWAEKGIYPWERDRKECFSAVVNAILKDVIDVQHANFFKLLRDLEGRLTADTHRLDRRTAFKKVKIVVTVGNHDKELLCDNAALTYFYEQGLGIKLTDIEPERRQMMGRMYGDETMFDSVKTAPYLPFYYGDTGFRFFTTHGQWRDPDNSAVVAADPDKGLPGWSAKDGWTLAVWQKLKFSPFLLPCFGDTVAAGVLSTFIYKTKIAMDQQNCHDPVIDSILDELDLYRPTYAAIERILEVAAKNRAAQTNLDAVQIIEDKLYECLLDWLGWDFTLQSSPPLRRVALIAAKWLLKLMSLFGHSLRISVIGGLIKLLKIGNVHDTPPTFNEMATFPSFLPAYRHYGFQIHGEGHTHVPLQGEANIDNEKYASTYINFGTWRDQIVLREKQGYRRRGTLRSLFILDLENLTKSKDRFPRSFDYFVSDAITWSDLNDNTHEVGKNSAKI</sequence>
<name>A0A1Z4BWN8_9GAMM</name>
<dbReference type="RefSeq" id="WP_088618590.1">
    <property type="nucleotide sequence ID" value="NZ_CP022129.1"/>
</dbReference>
<evidence type="ECO:0000313" key="3">
    <source>
        <dbReference type="Proteomes" id="UP000197019"/>
    </source>
</evidence>
<organism evidence="1 3">
    <name type="scientific">Methylovulum psychrotolerans</name>
    <dbReference type="NCBI Taxonomy" id="1704499"/>
    <lineage>
        <taxon>Bacteria</taxon>
        <taxon>Pseudomonadati</taxon>
        <taxon>Pseudomonadota</taxon>
        <taxon>Gammaproteobacteria</taxon>
        <taxon>Methylococcales</taxon>
        <taxon>Methylococcaceae</taxon>
        <taxon>Methylovulum</taxon>
    </lineage>
</organism>